<keyword evidence="2" id="KW-0805">Transcription regulation</keyword>
<dbReference type="EMBL" id="VKLS01000087">
    <property type="protein sequence ID" value="TSB42383.1"/>
    <property type="molecule type" value="Genomic_DNA"/>
</dbReference>
<evidence type="ECO:0000313" key="8">
    <source>
        <dbReference type="Proteomes" id="UP000320888"/>
    </source>
</evidence>
<dbReference type="GO" id="GO:0003700">
    <property type="term" value="F:DNA-binding transcription factor activity"/>
    <property type="evidence" value="ECO:0007669"/>
    <property type="project" value="InterPro"/>
</dbReference>
<organism evidence="7 8">
    <name type="scientific">Streptomyces benahoarensis</name>
    <dbReference type="NCBI Taxonomy" id="2595054"/>
    <lineage>
        <taxon>Bacteria</taxon>
        <taxon>Bacillati</taxon>
        <taxon>Actinomycetota</taxon>
        <taxon>Actinomycetes</taxon>
        <taxon>Kitasatosporales</taxon>
        <taxon>Streptomycetaceae</taxon>
        <taxon>Streptomyces</taxon>
    </lineage>
</organism>
<reference evidence="7 8" key="1">
    <citation type="submission" date="2019-07" db="EMBL/GenBank/DDBJ databases">
        <title>Draft genome for Streptomyces benahoarensis MZ03-48.</title>
        <authorList>
            <person name="Gonzalez-Pimentel J.L."/>
        </authorList>
    </citation>
    <scope>NUCLEOTIDE SEQUENCE [LARGE SCALE GENOMIC DNA]</scope>
    <source>
        <strain evidence="7 8">MZ03-48</strain>
    </source>
</reference>
<dbReference type="GO" id="GO:0000976">
    <property type="term" value="F:transcription cis-regulatory region binding"/>
    <property type="evidence" value="ECO:0007669"/>
    <property type="project" value="TreeGrafter"/>
</dbReference>
<dbReference type="Pfam" id="PF03466">
    <property type="entry name" value="LysR_substrate"/>
    <property type="match status" value="1"/>
</dbReference>
<dbReference type="PRINTS" id="PR00039">
    <property type="entry name" value="HTHLYSR"/>
</dbReference>
<evidence type="ECO:0000256" key="1">
    <source>
        <dbReference type="ARBA" id="ARBA00009437"/>
    </source>
</evidence>
<keyword evidence="8" id="KW-1185">Reference proteome</keyword>
<dbReference type="InterPro" id="IPR005119">
    <property type="entry name" value="LysR_subst-bd"/>
</dbReference>
<feature type="compositionally biased region" description="Basic and acidic residues" evidence="5">
    <location>
        <begin position="317"/>
        <end position="326"/>
    </location>
</feature>
<comment type="similarity">
    <text evidence="1">Belongs to the LysR transcriptional regulatory family.</text>
</comment>
<dbReference type="FunFam" id="1.10.10.10:FF:000001">
    <property type="entry name" value="LysR family transcriptional regulator"/>
    <property type="match status" value="1"/>
</dbReference>
<dbReference type="InterPro" id="IPR036390">
    <property type="entry name" value="WH_DNA-bd_sf"/>
</dbReference>
<protein>
    <submittedName>
        <fullName evidence="7">LysR family transcriptional regulator</fullName>
    </submittedName>
</protein>
<feature type="domain" description="HTH lysR-type" evidence="6">
    <location>
        <begin position="9"/>
        <end position="66"/>
    </location>
</feature>
<dbReference type="RefSeq" id="WP_143942640.1">
    <property type="nucleotide sequence ID" value="NZ_VKLS01000087.1"/>
</dbReference>
<sequence>MDGQYALRTDLRSLEMLLAVVDQGSIGGAARALQVAQPSVTNRIKRLERHLGLTLVVRSPRGCRLTDEGVAVADWAREVLSASDQLETGVAALRRSHDSQLSVSASLTVAEYLLPRWLADLRLRSPETAVALRMCNSEQAAQDVLHGAADLGFIEGPRTTRGLHARVVAVDDLVIVVAPGHPWSRRRRPLTVTELAATPLIAREKGSGTRDTLDHALVRAGAEGAAAPRLELASTAAIRTAVLTGQGVGVLSRFAISDDIRGGRLREVAVADVDLRRRLRAIWRSGSQLSGPAADLTNCALQSSWGRPARGRTPRPVRTEAETAAG</sequence>
<dbReference type="Gene3D" id="1.10.10.10">
    <property type="entry name" value="Winged helix-like DNA-binding domain superfamily/Winged helix DNA-binding domain"/>
    <property type="match status" value="1"/>
</dbReference>
<dbReference type="InterPro" id="IPR000847">
    <property type="entry name" value="LysR_HTH_N"/>
</dbReference>
<accession>A0A553ZLV8</accession>
<dbReference type="PROSITE" id="PS50931">
    <property type="entry name" value="HTH_LYSR"/>
    <property type="match status" value="1"/>
</dbReference>
<evidence type="ECO:0000256" key="3">
    <source>
        <dbReference type="ARBA" id="ARBA00023125"/>
    </source>
</evidence>
<dbReference type="Gene3D" id="3.40.190.10">
    <property type="entry name" value="Periplasmic binding protein-like II"/>
    <property type="match status" value="2"/>
</dbReference>
<proteinExistence type="inferred from homology"/>
<keyword evidence="4" id="KW-0804">Transcription</keyword>
<dbReference type="SUPFAM" id="SSF46785">
    <property type="entry name" value="Winged helix' DNA-binding domain"/>
    <property type="match status" value="1"/>
</dbReference>
<name>A0A553ZLV8_9ACTN</name>
<evidence type="ECO:0000256" key="2">
    <source>
        <dbReference type="ARBA" id="ARBA00023015"/>
    </source>
</evidence>
<comment type="caution">
    <text evidence="7">The sequence shown here is derived from an EMBL/GenBank/DDBJ whole genome shotgun (WGS) entry which is preliminary data.</text>
</comment>
<evidence type="ECO:0000259" key="6">
    <source>
        <dbReference type="PROSITE" id="PS50931"/>
    </source>
</evidence>
<evidence type="ECO:0000256" key="4">
    <source>
        <dbReference type="ARBA" id="ARBA00023163"/>
    </source>
</evidence>
<evidence type="ECO:0000256" key="5">
    <source>
        <dbReference type="SAM" id="MobiDB-lite"/>
    </source>
</evidence>
<dbReference type="AlphaFoldDB" id="A0A553ZLV8"/>
<gene>
    <name evidence="7" type="ORF">FNZ23_10220</name>
</gene>
<feature type="region of interest" description="Disordered" evidence="5">
    <location>
        <begin position="304"/>
        <end position="326"/>
    </location>
</feature>
<dbReference type="Pfam" id="PF00126">
    <property type="entry name" value="HTH_1"/>
    <property type="match status" value="1"/>
</dbReference>
<dbReference type="InterPro" id="IPR036388">
    <property type="entry name" value="WH-like_DNA-bd_sf"/>
</dbReference>
<dbReference type="SUPFAM" id="SSF53850">
    <property type="entry name" value="Periplasmic binding protein-like II"/>
    <property type="match status" value="1"/>
</dbReference>
<keyword evidence="3" id="KW-0238">DNA-binding</keyword>
<evidence type="ECO:0000313" key="7">
    <source>
        <dbReference type="EMBL" id="TSB42383.1"/>
    </source>
</evidence>
<dbReference type="PANTHER" id="PTHR30126:SF39">
    <property type="entry name" value="HTH-TYPE TRANSCRIPTIONAL REGULATOR CYSL"/>
    <property type="match status" value="1"/>
</dbReference>
<dbReference type="PANTHER" id="PTHR30126">
    <property type="entry name" value="HTH-TYPE TRANSCRIPTIONAL REGULATOR"/>
    <property type="match status" value="1"/>
</dbReference>
<dbReference type="Proteomes" id="UP000320888">
    <property type="component" value="Unassembled WGS sequence"/>
</dbReference>
<dbReference type="OrthoDB" id="9808620at2"/>